<organism evidence="1 2">
    <name type="scientific">Dichomitus squalens</name>
    <dbReference type="NCBI Taxonomy" id="114155"/>
    <lineage>
        <taxon>Eukaryota</taxon>
        <taxon>Fungi</taxon>
        <taxon>Dikarya</taxon>
        <taxon>Basidiomycota</taxon>
        <taxon>Agaricomycotina</taxon>
        <taxon>Agaricomycetes</taxon>
        <taxon>Polyporales</taxon>
        <taxon>Polyporaceae</taxon>
        <taxon>Dichomitus</taxon>
    </lineage>
</organism>
<evidence type="ECO:0000313" key="2">
    <source>
        <dbReference type="Proteomes" id="UP000292082"/>
    </source>
</evidence>
<reference evidence="1 2" key="1">
    <citation type="submission" date="2019-01" db="EMBL/GenBank/DDBJ databases">
        <title>Draft genome sequences of three monokaryotic isolates of the white-rot basidiomycete fungus Dichomitus squalens.</title>
        <authorList>
            <consortium name="DOE Joint Genome Institute"/>
            <person name="Lopez S.C."/>
            <person name="Andreopoulos B."/>
            <person name="Pangilinan J."/>
            <person name="Lipzen A."/>
            <person name="Riley R."/>
            <person name="Ahrendt S."/>
            <person name="Ng V."/>
            <person name="Barry K."/>
            <person name="Daum C."/>
            <person name="Grigoriev I.V."/>
            <person name="Hilden K.S."/>
            <person name="Makela M.R."/>
            <person name="de Vries R.P."/>
        </authorList>
    </citation>
    <scope>NUCLEOTIDE SEQUENCE [LARGE SCALE GENOMIC DNA]</scope>
    <source>
        <strain evidence="1 2">CBS 464.89</strain>
    </source>
</reference>
<dbReference type="EMBL" id="ML145107">
    <property type="protein sequence ID" value="TBU60137.1"/>
    <property type="molecule type" value="Genomic_DNA"/>
</dbReference>
<proteinExistence type="predicted"/>
<dbReference type="Proteomes" id="UP000292082">
    <property type="component" value="Unassembled WGS sequence"/>
</dbReference>
<accession>A0A4Q9PZ84</accession>
<protein>
    <submittedName>
        <fullName evidence="1">Uncharacterized protein</fullName>
    </submittedName>
</protein>
<gene>
    <name evidence="1" type="ORF">BD310DRAFT_348786</name>
</gene>
<keyword evidence="2" id="KW-1185">Reference proteome</keyword>
<sequence>MRTYLFSTSRKAAAADVQLALSQRMIMSACALISLCILDQVPTAADHYDGWLMYQHPRSPRMIASGTSLYLYLCNPSNFLSQRQCSQDQAPFQGASVEAAWADDTEHRPHRYH</sequence>
<name>A0A4Q9PZ84_9APHY</name>
<dbReference type="AlphaFoldDB" id="A0A4Q9PZ84"/>
<evidence type="ECO:0000313" key="1">
    <source>
        <dbReference type="EMBL" id="TBU60137.1"/>
    </source>
</evidence>